<gene>
    <name evidence="2" type="ORF">ET418_06490</name>
</gene>
<protein>
    <submittedName>
        <fullName evidence="2">Uncharacterized protein</fullName>
    </submittedName>
</protein>
<organism evidence="2 3">
    <name type="scientific">Oryzomonas rubra</name>
    <dbReference type="NCBI Taxonomy" id="2509454"/>
    <lineage>
        <taxon>Bacteria</taxon>
        <taxon>Pseudomonadati</taxon>
        <taxon>Thermodesulfobacteriota</taxon>
        <taxon>Desulfuromonadia</taxon>
        <taxon>Geobacterales</taxon>
        <taxon>Geobacteraceae</taxon>
        <taxon>Oryzomonas</taxon>
    </lineage>
</organism>
<keyword evidence="1" id="KW-0812">Transmembrane</keyword>
<keyword evidence="1" id="KW-0472">Membrane</keyword>
<dbReference type="EMBL" id="SRSD01000003">
    <property type="protein sequence ID" value="KAA0893451.1"/>
    <property type="molecule type" value="Genomic_DNA"/>
</dbReference>
<reference evidence="2 3" key="1">
    <citation type="submission" date="2019-04" db="EMBL/GenBank/DDBJ databases">
        <title>Geobacter ruber sp. nov., ferric-reducing bacteria isolated from paddy soil.</title>
        <authorList>
            <person name="Xu Z."/>
            <person name="Masuda Y."/>
            <person name="Itoh H."/>
            <person name="Senoo K."/>
        </authorList>
    </citation>
    <scope>NUCLEOTIDE SEQUENCE [LARGE SCALE GENOMIC DNA]</scope>
    <source>
        <strain evidence="2 3">Red88</strain>
    </source>
</reference>
<dbReference type="AlphaFoldDB" id="A0A5A9XPC0"/>
<dbReference type="OrthoDB" id="7059483at2"/>
<dbReference type="Proteomes" id="UP000324298">
    <property type="component" value="Unassembled WGS sequence"/>
</dbReference>
<keyword evidence="1" id="KW-1133">Transmembrane helix</keyword>
<proteinExistence type="predicted"/>
<feature type="transmembrane region" description="Helical" evidence="1">
    <location>
        <begin position="12"/>
        <end position="39"/>
    </location>
</feature>
<comment type="caution">
    <text evidence="2">The sequence shown here is derived from an EMBL/GenBank/DDBJ whole genome shotgun (WGS) entry which is preliminary data.</text>
</comment>
<name>A0A5A9XPC0_9BACT</name>
<sequence length="188" mass="21113">MNDLATQLHSAVVSGMFTLVASLTGALLALFGVALTAFFTSRNNNKNVFINTVTVERAKWRTEMRNTIAEFCRVCYEQLEGPTKINIPKLQELRILTKLRLNPDQKHELDAAIMVSAANVIDGLVSSQRALVISNLQILENKVQELLKQEWDKSKTEAKTGKVTKTKECGWIACKLCSLFERKRPMSN</sequence>
<evidence type="ECO:0000313" key="2">
    <source>
        <dbReference type="EMBL" id="KAA0893451.1"/>
    </source>
</evidence>
<evidence type="ECO:0000313" key="3">
    <source>
        <dbReference type="Proteomes" id="UP000324298"/>
    </source>
</evidence>
<dbReference type="RefSeq" id="WP_149306766.1">
    <property type="nucleotide sequence ID" value="NZ_SRSD01000003.1"/>
</dbReference>
<accession>A0A5A9XPC0</accession>
<evidence type="ECO:0000256" key="1">
    <source>
        <dbReference type="SAM" id="Phobius"/>
    </source>
</evidence>
<keyword evidence="3" id="KW-1185">Reference proteome</keyword>